<comment type="caution">
    <text evidence="2">The sequence shown here is derived from an EMBL/GenBank/DDBJ whole genome shotgun (WGS) entry which is preliminary data.</text>
</comment>
<gene>
    <name evidence="2" type="ORF">C1H76_7963</name>
</gene>
<dbReference type="EMBL" id="PTQR01000106">
    <property type="protein sequence ID" value="TKX19765.1"/>
    <property type="molecule type" value="Genomic_DNA"/>
</dbReference>
<dbReference type="InterPro" id="IPR036291">
    <property type="entry name" value="NAD(P)-bd_dom_sf"/>
</dbReference>
<feature type="compositionally biased region" description="Low complexity" evidence="1">
    <location>
        <begin position="34"/>
        <end position="45"/>
    </location>
</feature>
<reference evidence="2 3" key="1">
    <citation type="submission" date="2018-02" db="EMBL/GenBank/DDBJ databases">
        <title>Draft genome sequences of Elsinoe sp., causing black scab on jojoba.</title>
        <authorList>
            <person name="Stodart B."/>
            <person name="Jeffress S."/>
            <person name="Ash G."/>
            <person name="Arun Chinnappa K."/>
        </authorList>
    </citation>
    <scope>NUCLEOTIDE SEQUENCE [LARGE SCALE GENOMIC DNA]</scope>
    <source>
        <strain evidence="2 3">Hillstone_2</strain>
    </source>
</reference>
<protein>
    <recommendedName>
        <fullName evidence="4">NAD(P)-binding protein</fullName>
    </recommendedName>
</protein>
<evidence type="ECO:0008006" key="4">
    <source>
        <dbReference type="Google" id="ProtNLM"/>
    </source>
</evidence>
<dbReference type="Pfam" id="PF02423">
    <property type="entry name" value="OCD_Mu_crystall"/>
    <property type="match status" value="1"/>
</dbReference>
<dbReference type="Gene3D" id="3.40.50.720">
    <property type="entry name" value="NAD(P)-binding Rossmann-like Domain"/>
    <property type="match status" value="1"/>
</dbReference>
<dbReference type="Gene3D" id="3.30.1780.10">
    <property type="entry name" value="ornithine cyclodeaminase, domain 1"/>
    <property type="match status" value="1"/>
</dbReference>
<feature type="region of interest" description="Disordered" evidence="1">
    <location>
        <begin position="34"/>
        <end position="56"/>
    </location>
</feature>
<accession>A0A4U7ARW0</accession>
<evidence type="ECO:0000313" key="2">
    <source>
        <dbReference type="EMBL" id="TKX19765.1"/>
    </source>
</evidence>
<name>A0A4U7ARW0_9PEZI</name>
<organism evidence="2 3">
    <name type="scientific">Elsinoe australis</name>
    <dbReference type="NCBI Taxonomy" id="40998"/>
    <lineage>
        <taxon>Eukaryota</taxon>
        <taxon>Fungi</taxon>
        <taxon>Dikarya</taxon>
        <taxon>Ascomycota</taxon>
        <taxon>Pezizomycotina</taxon>
        <taxon>Dothideomycetes</taxon>
        <taxon>Dothideomycetidae</taxon>
        <taxon>Myriangiales</taxon>
        <taxon>Elsinoaceae</taxon>
        <taxon>Elsinoe</taxon>
    </lineage>
</organism>
<evidence type="ECO:0000313" key="3">
    <source>
        <dbReference type="Proteomes" id="UP000308133"/>
    </source>
</evidence>
<evidence type="ECO:0000256" key="1">
    <source>
        <dbReference type="SAM" id="MobiDB-lite"/>
    </source>
</evidence>
<dbReference type="AlphaFoldDB" id="A0A4U7ARW0"/>
<dbReference type="InterPro" id="IPR003462">
    <property type="entry name" value="ODC_Mu_crystall"/>
</dbReference>
<dbReference type="PANTHER" id="PTHR13812">
    <property type="entry name" value="KETIMINE REDUCTASE MU-CRYSTALLIN"/>
    <property type="match status" value="1"/>
</dbReference>
<proteinExistence type="predicted"/>
<dbReference type="SUPFAM" id="SSF51735">
    <property type="entry name" value="NAD(P)-binding Rossmann-fold domains"/>
    <property type="match status" value="1"/>
</dbReference>
<dbReference type="Proteomes" id="UP000308133">
    <property type="component" value="Unassembled WGS sequence"/>
</dbReference>
<dbReference type="GO" id="GO:0005737">
    <property type="term" value="C:cytoplasm"/>
    <property type="evidence" value="ECO:0007669"/>
    <property type="project" value="TreeGrafter"/>
</dbReference>
<dbReference type="PANTHER" id="PTHR13812:SF23">
    <property type="entry name" value="PRNX PROTEIN"/>
    <property type="match status" value="1"/>
</dbReference>
<dbReference type="InterPro" id="IPR023401">
    <property type="entry name" value="ODC_N"/>
</dbReference>
<sequence>MLVLTAPQIATLLTTLTPSQFLTLQDKMAASLASFSSQHPPSSSDPHLEPTIHQPPRTILTTSESITSLIMPCTDTHTTTSVKTVCLAPGNPPLGAITVFSPDGTLRGVLNAAELTAFRTALVTSCVLRHVRECRRWVAPQGGANVVVFGGGRQAVWHLRLLSRTLGENVGRVTVVNRGRGRVEGWGEAGDGVDFLVKDGNGGYEARLREVLGQADVVVGTTPSTEPLFSREMLGERKGRFVALIGSYKPTMVEVDTETLMSGGKVLVDSVEDCLIESGEIIKAGLGPQELIEIGSIFSGAEKLEEESPGQNVVFK</sequence>